<dbReference type="Proteomes" id="UP001501057">
    <property type="component" value="Unassembled WGS sequence"/>
</dbReference>
<evidence type="ECO:0000313" key="3">
    <source>
        <dbReference type="EMBL" id="GAA1725976.1"/>
    </source>
</evidence>
<protein>
    <recommendedName>
        <fullName evidence="2">Putative Flp pilus-assembly TadG-like N-terminal domain-containing protein</fullName>
    </recommendedName>
</protein>
<dbReference type="EMBL" id="BAAAME010000002">
    <property type="protein sequence ID" value="GAA1725976.1"/>
    <property type="molecule type" value="Genomic_DNA"/>
</dbReference>
<dbReference type="RefSeq" id="WP_344197068.1">
    <property type="nucleotide sequence ID" value="NZ_BAAAME010000002.1"/>
</dbReference>
<keyword evidence="4" id="KW-1185">Reference proteome</keyword>
<evidence type="ECO:0000256" key="1">
    <source>
        <dbReference type="SAM" id="Phobius"/>
    </source>
</evidence>
<reference evidence="4" key="1">
    <citation type="journal article" date="2019" name="Int. J. Syst. Evol. Microbiol.">
        <title>The Global Catalogue of Microorganisms (GCM) 10K type strain sequencing project: providing services to taxonomists for standard genome sequencing and annotation.</title>
        <authorList>
            <consortium name="The Broad Institute Genomics Platform"/>
            <consortium name="The Broad Institute Genome Sequencing Center for Infectious Disease"/>
            <person name="Wu L."/>
            <person name="Ma J."/>
        </authorList>
    </citation>
    <scope>NUCLEOTIDE SEQUENCE [LARGE SCALE GENOMIC DNA]</scope>
    <source>
        <strain evidence="4">JCM 13518</strain>
    </source>
</reference>
<sequence length="134" mass="14099">MTRREDGQITLVTVGFFMVLGLLGVVVINASDAFLERQRLNGLADGAVVAAADALDLDAFYSSGVTTIDPDQARTRVAEHVADTPGVRVVDVRLDGDTVTVRLERDVTLPLAPPGLASTTTIVAEASGQLRPTP</sequence>
<comment type="caution">
    <text evidence="3">The sequence shown here is derived from an EMBL/GenBank/DDBJ whole genome shotgun (WGS) entry which is preliminary data.</text>
</comment>
<feature type="domain" description="Putative Flp pilus-assembly TadG-like N-terminal" evidence="2">
    <location>
        <begin position="7"/>
        <end position="54"/>
    </location>
</feature>
<organism evidence="3 4">
    <name type="scientific">Aeromicrobium alkaliterrae</name>
    <dbReference type="NCBI Taxonomy" id="302168"/>
    <lineage>
        <taxon>Bacteria</taxon>
        <taxon>Bacillati</taxon>
        <taxon>Actinomycetota</taxon>
        <taxon>Actinomycetes</taxon>
        <taxon>Propionibacteriales</taxon>
        <taxon>Nocardioidaceae</taxon>
        <taxon>Aeromicrobium</taxon>
    </lineage>
</organism>
<keyword evidence="1" id="KW-0472">Membrane</keyword>
<proteinExistence type="predicted"/>
<evidence type="ECO:0000259" key="2">
    <source>
        <dbReference type="Pfam" id="PF13400"/>
    </source>
</evidence>
<keyword evidence="1" id="KW-0812">Transmembrane</keyword>
<feature type="transmembrane region" description="Helical" evidence="1">
    <location>
        <begin position="12"/>
        <end position="30"/>
    </location>
</feature>
<evidence type="ECO:0000313" key="4">
    <source>
        <dbReference type="Proteomes" id="UP001501057"/>
    </source>
</evidence>
<gene>
    <name evidence="3" type="ORF">GCM10009710_03360</name>
</gene>
<accession>A0ABP4VGN4</accession>
<name>A0ABP4VGN4_9ACTN</name>
<dbReference type="InterPro" id="IPR028087">
    <property type="entry name" value="Tad_N"/>
</dbReference>
<keyword evidence="1" id="KW-1133">Transmembrane helix</keyword>
<dbReference type="Pfam" id="PF13400">
    <property type="entry name" value="Tad"/>
    <property type="match status" value="1"/>
</dbReference>